<name>A0A2U3AQG1_9BACL</name>
<protein>
    <recommendedName>
        <fullName evidence="1">Transposase IS204/IS1001/IS1096/IS1165 DDE domain-containing protein</fullName>
    </recommendedName>
</protein>
<dbReference type="RefSeq" id="WP_109304405.1">
    <property type="nucleotide sequence ID" value="NZ_QFVR01000001.1"/>
</dbReference>
<proteinExistence type="predicted"/>
<evidence type="ECO:0000313" key="2">
    <source>
        <dbReference type="EMBL" id="PWI26782.1"/>
    </source>
</evidence>
<dbReference type="InterPro" id="IPR002560">
    <property type="entry name" value="Transposase_DDE"/>
</dbReference>
<dbReference type="Pfam" id="PF01610">
    <property type="entry name" value="DDE_Tnp_ISL3"/>
    <property type="match status" value="1"/>
</dbReference>
<accession>A0A2U3AQG1</accession>
<organism evidence="2 3">
    <name type="scientific">Kurthia sibirica</name>
    <dbReference type="NCBI Taxonomy" id="202750"/>
    <lineage>
        <taxon>Bacteria</taxon>
        <taxon>Bacillati</taxon>
        <taxon>Bacillota</taxon>
        <taxon>Bacilli</taxon>
        <taxon>Bacillales</taxon>
        <taxon>Caryophanaceae</taxon>
        <taxon>Kurthia</taxon>
    </lineage>
</organism>
<evidence type="ECO:0000259" key="1">
    <source>
        <dbReference type="Pfam" id="PF01610"/>
    </source>
</evidence>
<evidence type="ECO:0000313" key="3">
    <source>
        <dbReference type="Proteomes" id="UP000245938"/>
    </source>
</evidence>
<comment type="caution">
    <text evidence="2">The sequence shown here is derived from an EMBL/GenBank/DDBJ whole genome shotgun (WGS) entry which is preliminary data.</text>
</comment>
<dbReference type="Proteomes" id="UP000245938">
    <property type="component" value="Unassembled WGS sequence"/>
</dbReference>
<keyword evidence="3" id="KW-1185">Reference proteome</keyword>
<dbReference type="AlphaFoldDB" id="A0A2U3AQG1"/>
<reference evidence="2 3" key="1">
    <citation type="submission" date="2018-05" db="EMBL/GenBank/DDBJ databases">
        <title>Kurthia sibirica genome sequence.</title>
        <authorList>
            <person name="Maclea K.S."/>
            <person name="Goen A.E."/>
        </authorList>
    </citation>
    <scope>NUCLEOTIDE SEQUENCE [LARGE SCALE GENOMIC DNA]</scope>
    <source>
        <strain evidence="2 3">ATCC 49154</strain>
    </source>
</reference>
<gene>
    <name evidence="2" type="ORF">DEX24_00340</name>
</gene>
<dbReference type="EMBL" id="QFVR01000001">
    <property type="protein sequence ID" value="PWI26782.1"/>
    <property type="molecule type" value="Genomic_DNA"/>
</dbReference>
<feature type="domain" description="Transposase IS204/IS1001/IS1096/IS1165 DDE" evidence="1">
    <location>
        <begin position="20"/>
        <end position="48"/>
    </location>
</feature>
<sequence>MWYVMQKSTTSSIHTLKKGQVEILNSFLEGIHHKTKVLKRNAFGCRRLPESIRPKRTNRKSEVM</sequence>